<evidence type="ECO:0000256" key="2">
    <source>
        <dbReference type="ARBA" id="ARBA00022525"/>
    </source>
</evidence>
<sequence>MYVTLNQARKTLPNTGVAPSHLLEAFGLLMLSLGLLVPSRRKQTGKLAKFDIKKEALPHVG</sequence>
<reference evidence="7 8" key="1">
    <citation type="submission" date="2018-10" db="EMBL/GenBank/DDBJ databases">
        <title>Draft genome sequence of Weissella viridescens UCO-SMC3.</title>
        <authorList>
            <person name="Garcia-Cancino A."/>
            <person name="Espinoza-Monje M."/>
            <person name="Albarracin L."/>
            <person name="Garcia-Castillo V."/>
            <person name="Campos-Martin J."/>
            <person name="Nakano Y."/>
            <person name="Guitierrez-Zamorano C."/>
            <person name="Ikeda-Ohtsubo W."/>
            <person name="Morita H."/>
            <person name="Kitazawa H."/>
            <person name="Villena J."/>
        </authorList>
    </citation>
    <scope>NUCLEOTIDE SEQUENCE [LARGE SCALE GENOMIC DNA]</scope>
    <source>
        <strain evidence="7 8">UCO-SMC3</strain>
    </source>
</reference>
<keyword evidence="5" id="KW-0472">Membrane</keyword>
<organism evidence="7 8">
    <name type="scientific">Weissella viridescens</name>
    <name type="common">Lactobacillus viridescens</name>
    <dbReference type="NCBI Taxonomy" id="1629"/>
    <lineage>
        <taxon>Bacteria</taxon>
        <taxon>Bacillati</taxon>
        <taxon>Bacillota</taxon>
        <taxon>Bacilli</taxon>
        <taxon>Lactobacillales</taxon>
        <taxon>Lactobacillaceae</taxon>
        <taxon>Weissella</taxon>
    </lineage>
</organism>
<feature type="domain" description="Gram-positive cocci surface proteins LPxTG" evidence="6">
    <location>
        <begin position="6"/>
        <end position="42"/>
    </location>
</feature>
<keyword evidence="1" id="KW-0134">Cell wall</keyword>
<keyword evidence="4" id="KW-0572">Peptidoglycan-anchor</keyword>
<evidence type="ECO:0000259" key="6">
    <source>
        <dbReference type="Pfam" id="PF00746"/>
    </source>
</evidence>
<keyword evidence="2" id="KW-0964">Secreted</keyword>
<evidence type="ECO:0000256" key="1">
    <source>
        <dbReference type="ARBA" id="ARBA00022512"/>
    </source>
</evidence>
<proteinExistence type="predicted"/>
<accession>A0A3P2RJD8</accession>
<evidence type="ECO:0000256" key="3">
    <source>
        <dbReference type="ARBA" id="ARBA00022729"/>
    </source>
</evidence>
<evidence type="ECO:0000313" key="7">
    <source>
        <dbReference type="EMBL" id="RRG17832.1"/>
    </source>
</evidence>
<name>A0A3P2RJD8_WEIVI</name>
<dbReference type="Pfam" id="PF00746">
    <property type="entry name" value="Gram_pos_anchor"/>
    <property type="match status" value="1"/>
</dbReference>
<dbReference type="NCBIfam" id="TIGR01167">
    <property type="entry name" value="LPXTG_anchor"/>
    <property type="match status" value="1"/>
</dbReference>
<dbReference type="InterPro" id="IPR019931">
    <property type="entry name" value="LPXTG_anchor"/>
</dbReference>
<dbReference type="Proteomes" id="UP000275836">
    <property type="component" value="Unassembled WGS sequence"/>
</dbReference>
<evidence type="ECO:0000313" key="8">
    <source>
        <dbReference type="Proteomes" id="UP000275836"/>
    </source>
</evidence>
<dbReference type="EMBL" id="RHGY01000005">
    <property type="protein sequence ID" value="RRG17832.1"/>
    <property type="molecule type" value="Genomic_DNA"/>
</dbReference>
<keyword evidence="3" id="KW-0732">Signal</keyword>
<feature type="transmembrane region" description="Helical" evidence="5">
    <location>
        <begin position="20"/>
        <end position="37"/>
    </location>
</feature>
<evidence type="ECO:0000256" key="4">
    <source>
        <dbReference type="ARBA" id="ARBA00023088"/>
    </source>
</evidence>
<dbReference type="AlphaFoldDB" id="A0A3P2RJD8"/>
<protein>
    <submittedName>
        <fullName evidence="7">LPXTG cell wall anchor domain-containing protein</fullName>
    </submittedName>
</protein>
<evidence type="ECO:0000256" key="5">
    <source>
        <dbReference type="SAM" id="Phobius"/>
    </source>
</evidence>
<comment type="caution">
    <text evidence="7">The sequence shown here is derived from an EMBL/GenBank/DDBJ whole genome shotgun (WGS) entry which is preliminary data.</text>
</comment>
<keyword evidence="5" id="KW-0812">Transmembrane</keyword>
<keyword evidence="5" id="KW-1133">Transmembrane helix</keyword>
<gene>
    <name evidence="7" type="ORF">D3P96_05385</name>
</gene>